<keyword evidence="1" id="KW-0805">Transcription regulation</keyword>
<accession>A0A7G9RT06</accession>
<dbReference type="KEGG" id="drg:H9K76_07915"/>
<dbReference type="SUPFAM" id="SSF48008">
    <property type="entry name" value="GntR ligand-binding domain-like"/>
    <property type="match status" value="1"/>
</dbReference>
<dbReference type="Proteomes" id="UP000515811">
    <property type="component" value="Chromosome"/>
</dbReference>
<dbReference type="Gene3D" id="1.10.10.10">
    <property type="entry name" value="Winged helix-like DNA-binding domain superfamily/Winged helix DNA-binding domain"/>
    <property type="match status" value="1"/>
</dbReference>
<protein>
    <submittedName>
        <fullName evidence="5">GntR family transcriptional regulator</fullName>
    </submittedName>
</protein>
<dbReference type="PANTHER" id="PTHR43537:SF49">
    <property type="entry name" value="TRANSCRIPTIONAL REGULATORY PROTEIN"/>
    <property type="match status" value="1"/>
</dbReference>
<name>A0A7G9RT06_9BURK</name>
<evidence type="ECO:0000313" key="5">
    <source>
        <dbReference type="EMBL" id="QNN58731.1"/>
    </source>
</evidence>
<keyword evidence="2" id="KW-0238">DNA-binding</keyword>
<dbReference type="InterPro" id="IPR036388">
    <property type="entry name" value="WH-like_DNA-bd_sf"/>
</dbReference>
<dbReference type="EMBL" id="CP060714">
    <property type="protein sequence ID" value="QNN58731.1"/>
    <property type="molecule type" value="Genomic_DNA"/>
</dbReference>
<dbReference type="InterPro" id="IPR036390">
    <property type="entry name" value="WH_DNA-bd_sf"/>
</dbReference>
<evidence type="ECO:0000256" key="1">
    <source>
        <dbReference type="ARBA" id="ARBA00023015"/>
    </source>
</evidence>
<proteinExistence type="predicted"/>
<dbReference type="PROSITE" id="PS50949">
    <property type="entry name" value="HTH_GNTR"/>
    <property type="match status" value="1"/>
</dbReference>
<keyword evidence="3" id="KW-0804">Transcription</keyword>
<dbReference type="GO" id="GO:0003700">
    <property type="term" value="F:DNA-binding transcription factor activity"/>
    <property type="evidence" value="ECO:0007669"/>
    <property type="project" value="InterPro"/>
</dbReference>
<evidence type="ECO:0000256" key="2">
    <source>
        <dbReference type="ARBA" id="ARBA00023125"/>
    </source>
</evidence>
<reference evidence="5 6" key="1">
    <citation type="submission" date="2020-08" db="EMBL/GenBank/DDBJ databases">
        <title>Genome sequence of Diaphorobacter ruginosibacter DSM 27467T.</title>
        <authorList>
            <person name="Hyun D.-W."/>
            <person name="Bae J.-W."/>
        </authorList>
    </citation>
    <scope>NUCLEOTIDE SEQUENCE [LARGE SCALE GENOMIC DNA]</scope>
    <source>
        <strain evidence="5 6">DSM 27467</strain>
    </source>
</reference>
<dbReference type="InterPro" id="IPR008920">
    <property type="entry name" value="TF_FadR/GntR_C"/>
</dbReference>
<evidence type="ECO:0000256" key="3">
    <source>
        <dbReference type="ARBA" id="ARBA00023163"/>
    </source>
</evidence>
<dbReference type="CDD" id="cd07377">
    <property type="entry name" value="WHTH_GntR"/>
    <property type="match status" value="1"/>
</dbReference>
<dbReference type="AlphaFoldDB" id="A0A7G9RT06"/>
<dbReference type="SMART" id="SM00895">
    <property type="entry name" value="FCD"/>
    <property type="match status" value="1"/>
</dbReference>
<dbReference type="GO" id="GO:0003677">
    <property type="term" value="F:DNA binding"/>
    <property type="evidence" value="ECO:0007669"/>
    <property type="project" value="UniProtKB-KW"/>
</dbReference>
<dbReference type="PANTHER" id="PTHR43537">
    <property type="entry name" value="TRANSCRIPTIONAL REGULATOR, GNTR FAMILY"/>
    <property type="match status" value="1"/>
</dbReference>
<evidence type="ECO:0000259" key="4">
    <source>
        <dbReference type="PROSITE" id="PS50949"/>
    </source>
</evidence>
<feature type="domain" description="HTH gntR-type" evidence="4">
    <location>
        <begin position="7"/>
        <end position="74"/>
    </location>
</feature>
<dbReference type="Gene3D" id="1.20.120.530">
    <property type="entry name" value="GntR ligand-binding domain-like"/>
    <property type="match status" value="1"/>
</dbReference>
<organism evidence="5 6">
    <name type="scientific">Diaphorobacter ruginosibacter</name>
    <dbReference type="NCBI Taxonomy" id="1715720"/>
    <lineage>
        <taxon>Bacteria</taxon>
        <taxon>Pseudomonadati</taxon>
        <taxon>Pseudomonadota</taxon>
        <taxon>Betaproteobacteria</taxon>
        <taxon>Burkholderiales</taxon>
        <taxon>Comamonadaceae</taxon>
        <taxon>Diaphorobacter</taxon>
    </lineage>
</organism>
<dbReference type="InterPro" id="IPR000524">
    <property type="entry name" value="Tscrpt_reg_HTH_GntR"/>
</dbReference>
<dbReference type="Pfam" id="PF07729">
    <property type="entry name" value="FCD"/>
    <property type="match status" value="1"/>
</dbReference>
<dbReference type="SUPFAM" id="SSF46785">
    <property type="entry name" value="Winged helix' DNA-binding domain"/>
    <property type="match status" value="1"/>
</dbReference>
<evidence type="ECO:0000313" key="6">
    <source>
        <dbReference type="Proteomes" id="UP000515811"/>
    </source>
</evidence>
<gene>
    <name evidence="5" type="ORF">H9K76_07915</name>
</gene>
<keyword evidence="6" id="KW-1185">Reference proteome</keyword>
<dbReference type="RefSeq" id="WP_187599355.1">
    <property type="nucleotide sequence ID" value="NZ_CP060714.1"/>
</dbReference>
<dbReference type="InterPro" id="IPR011711">
    <property type="entry name" value="GntR_C"/>
</dbReference>
<dbReference type="Pfam" id="PF00392">
    <property type="entry name" value="GntR"/>
    <property type="match status" value="1"/>
</dbReference>
<dbReference type="SMART" id="SM00345">
    <property type="entry name" value="HTH_GNTR"/>
    <property type="match status" value="1"/>
</dbReference>
<sequence>MSSTAGKTLSQTISEQLAEEIVMHKFSPGERLDEQSIATRFNVSRSPVRDALQHLASTKLVEYLPRRGFSVAAVDSSELSGLFEAAGEVEALCAKLCALRAALSEQKQIEYLHLQAMDAKNRGDEKAYAQLNEEFHAQIHAGAHNRTLEEIARTLRQRLAPFRSRVFFVTENRLAHSNDEHGKIVDAIMARDGAAAARAMSEHAANSTMNALQHLR</sequence>